<accession>A0A9W9ZK27</accession>
<dbReference type="AlphaFoldDB" id="A0A9W9ZK27"/>
<feature type="compositionally biased region" description="Basic residues" evidence="10">
    <location>
        <begin position="33"/>
        <end position="50"/>
    </location>
</feature>
<keyword evidence="5" id="KW-0007">Acetylation</keyword>
<dbReference type="GO" id="GO:0003677">
    <property type="term" value="F:DNA binding"/>
    <property type="evidence" value="ECO:0007669"/>
    <property type="project" value="UniProtKB-KW"/>
</dbReference>
<dbReference type="GO" id="GO:0003712">
    <property type="term" value="F:transcription coregulator activity"/>
    <property type="evidence" value="ECO:0007669"/>
    <property type="project" value="TreeGrafter"/>
</dbReference>
<dbReference type="GO" id="GO:0006355">
    <property type="term" value="P:regulation of DNA-templated transcription"/>
    <property type="evidence" value="ECO:0007669"/>
    <property type="project" value="InterPro"/>
</dbReference>
<keyword evidence="7" id="KW-0238">DNA-binding</keyword>
<dbReference type="PRINTS" id="PR00929">
    <property type="entry name" value="ATHOOK"/>
</dbReference>
<evidence type="ECO:0000256" key="2">
    <source>
        <dbReference type="ARBA" id="ARBA00010812"/>
    </source>
</evidence>
<gene>
    <name evidence="12" type="ORF">OS493_032755</name>
</gene>
<keyword evidence="9" id="KW-0539">Nucleus</keyword>
<dbReference type="GO" id="GO:0010557">
    <property type="term" value="P:positive regulation of macromolecule biosynthetic process"/>
    <property type="evidence" value="ECO:0007669"/>
    <property type="project" value="UniProtKB-ARBA"/>
</dbReference>
<keyword evidence="8" id="KW-0804">Transcription</keyword>
<evidence type="ECO:0000256" key="8">
    <source>
        <dbReference type="ARBA" id="ARBA00023163"/>
    </source>
</evidence>
<dbReference type="PANTHER" id="PTHR23341">
    <property type="entry name" value="HIGH MOBILITY GROUP PROTEINS HMG-A AND C"/>
    <property type="match status" value="1"/>
</dbReference>
<dbReference type="EMBL" id="MU825914">
    <property type="protein sequence ID" value="KAJ7382795.1"/>
    <property type="molecule type" value="Genomic_DNA"/>
</dbReference>
<dbReference type="InterPro" id="IPR017956">
    <property type="entry name" value="AT_hook_DNA-bd_motif"/>
</dbReference>
<evidence type="ECO:0000256" key="10">
    <source>
        <dbReference type="SAM" id="MobiDB-lite"/>
    </source>
</evidence>
<evidence type="ECO:0000313" key="12">
    <source>
        <dbReference type="EMBL" id="KAJ7382795.1"/>
    </source>
</evidence>
<comment type="similarity">
    <text evidence="2">Belongs to the HMGA family.</text>
</comment>
<protein>
    <submittedName>
        <fullName evidence="12">Uncharacterized protein</fullName>
    </submittedName>
</protein>
<evidence type="ECO:0000256" key="6">
    <source>
        <dbReference type="ARBA" id="ARBA00023015"/>
    </source>
</evidence>
<feature type="region of interest" description="Disordered" evidence="10">
    <location>
        <begin position="1"/>
        <end position="90"/>
    </location>
</feature>
<organism evidence="12 13">
    <name type="scientific">Desmophyllum pertusum</name>
    <dbReference type="NCBI Taxonomy" id="174260"/>
    <lineage>
        <taxon>Eukaryota</taxon>
        <taxon>Metazoa</taxon>
        <taxon>Cnidaria</taxon>
        <taxon>Anthozoa</taxon>
        <taxon>Hexacorallia</taxon>
        <taxon>Scleractinia</taxon>
        <taxon>Caryophylliina</taxon>
        <taxon>Caryophylliidae</taxon>
        <taxon>Desmophyllum</taxon>
    </lineage>
</organism>
<dbReference type="PANTHER" id="PTHR23341:SF2">
    <property type="entry name" value="HIGH MOBILITY GROUP PROTEIN HMG-12"/>
    <property type="match status" value="1"/>
</dbReference>
<dbReference type="Proteomes" id="UP001163046">
    <property type="component" value="Unassembled WGS sequence"/>
</dbReference>
<dbReference type="InterPro" id="IPR000116">
    <property type="entry name" value="HMGA"/>
</dbReference>
<name>A0A9W9ZK27_9CNID</name>
<keyword evidence="4" id="KW-0677">Repeat</keyword>
<feature type="transmembrane region" description="Helical" evidence="11">
    <location>
        <begin position="119"/>
        <end position="137"/>
    </location>
</feature>
<proteinExistence type="inferred from homology"/>
<feature type="compositionally biased region" description="Basic and acidic residues" evidence="10">
    <location>
        <begin position="69"/>
        <end position="78"/>
    </location>
</feature>
<keyword evidence="11" id="KW-1133">Transmembrane helix</keyword>
<evidence type="ECO:0000256" key="11">
    <source>
        <dbReference type="SAM" id="Phobius"/>
    </source>
</evidence>
<evidence type="ECO:0000313" key="13">
    <source>
        <dbReference type="Proteomes" id="UP001163046"/>
    </source>
</evidence>
<keyword evidence="13" id="KW-1185">Reference proteome</keyword>
<evidence type="ECO:0000256" key="9">
    <source>
        <dbReference type="ARBA" id="ARBA00023242"/>
    </source>
</evidence>
<evidence type="ECO:0000256" key="1">
    <source>
        <dbReference type="ARBA" id="ARBA00004123"/>
    </source>
</evidence>
<comment type="caution">
    <text evidence="12">The sequence shown here is derived from an EMBL/GenBank/DDBJ whole genome shotgun (WGS) entry which is preliminary data.</text>
</comment>
<sequence length="147" mass="16631">MPDVEAASTAKKRGRPAKQPAPVAEESDEPVVKRGRGRPKGTKSAKKKPAAPKAPGSRGRGRPKGSTKKKVEASEANDKPSTPRKKSEEIERVSDLRWNFLRTPNVNTDVISQRHENCYLIYLYTLASLHIYIWYFLLDYYDTYVLL</sequence>
<evidence type="ECO:0000256" key="3">
    <source>
        <dbReference type="ARBA" id="ARBA00022553"/>
    </source>
</evidence>
<keyword evidence="3" id="KW-0597">Phosphoprotein</keyword>
<evidence type="ECO:0000256" key="7">
    <source>
        <dbReference type="ARBA" id="ARBA00023125"/>
    </source>
</evidence>
<dbReference type="GO" id="GO:0000785">
    <property type="term" value="C:chromatin"/>
    <property type="evidence" value="ECO:0007669"/>
    <property type="project" value="InterPro"/>
</dbReference>
<feature type="compositionally biased region" description="Basic residues" evidence="10">
    <location>
        <begin position="59"/>
        <end position="68"/>
    </location>
</feature>
<evidence type="ECO:0000256" key="5">
    <source>
        <dbReference type="ARBA" id="ARBA00022990"/>
    </source>
</evidence>
<reference evidence="12" key="1">
    <citation type="submission" date="2023-01" db="EMBL/GenBank/DDBJ databases">
        <title>Genome assembly of the deep-sea coral Lophelia pertusa.</title>
        <authorList>
            <person name="Herrera S."/>
            <person name="Cordes E."/>
        </authorList>
    </citation>
    <scope>NUCLEOTIDE SEQUENCE</scope>
    <source>
        <strain evidence="12">USNM1676648</strain>
        <tissue evidence="12">Polyp</tissue>
    </source>
</reference>
<keyword evidence="11" id="KW-0472">Membrane</keyword>
<dbReference type="PRINTS" id="PR00930">
    <property type="entry name" value="HIGHMOBLTYIY"/>
</dbReference>
<dbReference type="SMART" id="SM00384">
    <property type="entry name" value="AT_hook"/>
    <property type="match status" value="3"/>
</dbReference>
<dbReference type="GO" id="GO:0005634">
    <property type="term" value="C:nucleus"/>
    <property type="evidence" value="ECO:0007669"/>
    <property type="project" value="UniProtKB-SubCell"/>
</dbReference>
<comment type="subcellular location">
    <subcellularLocation>
        <location evidence="1">Nucleus</location>
    </subcellularLocation>
</comment>
<keyword evidence="11" id="KW-0812">Transmembrane</keyword>
<evidence type="ECO:0000256" key="4">
    <source>
        <dbReference type="ARBA" id="ARBA00022737"/>
    </source>
</evidence>
<keyword evidence="6" id="KW-0805">Transcription regulation</keyword>